<dbReference type="STRING" id="1522368.IN07_19060"/>
<comment type="caution">
    <text evidence="1">The sequence shown here is derived from an EMBL/GenBank/DDBJ whole genome shotgun (WGS) entry which is preliminary data.</text>
</comment>
<keyword evidence="2" id="KW-1185">Reference proteome</keyword>
<dbReference type="EMBL" id="JPMX01000091">
    <property type="protein sequence ID" value="KGH45065.1"/>
    <property type="molecule type" value="Genomic_DNA"/>
</dbReference>
<accession>A0A098Y3R3</accession>
<proteinExistence type="predicted"/>
<reference evidence="1 2" key="1">
    <citation type="submission" date="2014-07" db="EMBL/GenBank/DDBJ databases">
        <title>Biosystematic studies on Modestobacter strains isolated from extreme hyper-arid desert soil and from historic building.</title>
        <authorList>
            <person name="Bukarasam K."/>
            <person name="Bull A."/>
            <person name="Girard G."/>
            <person name="van Wezel G."/>
            <person name="Goodfellow M."/>
        </authorList>
    </citation>
    <scope>NUCLEOTIDE SEQUENCE [LARGE SCALE GENOMIC DNA]</scope>
    <source>
        <strain evidence="1 2">KNN45-2b</strain>
    </source>
</reference>
<evidence type="ECO:0000313" key="2">
    <source>
        <dbReference type="Proteomes" id="UP000029713"/>
    </source>
</evidence>
<protein>
    <submittedName>
        <fullName evidence="1">Uncharacterized protein</fullName>
    </submittedName>
</protein>
<dbReference type="AlphaFoldDB" id="A0A098Y3R3"/>
<dbReference type="Proteomes" id="UP000029713">
    <property type="component" value="Unassembled WGS sequence"/>
</dbReference>
<evidence type="ECO:0000313" key="1">
    <source>
        <dbReference type="EMBL" id="KGH45065.1"/>
    </source>
</evidence>
<gene>
    <name evidence="1" type="ORF">IN07_19060</name>
</gene>
<organism evidence="1 2">
    <name type="scientific">Modestobacter caceresii</name>
    <dbReference type="NCBI Taxonomy" id="1522368"/>
    <lineage>
        <taxon>Bacteria</taxon>
        <taxon>Bacillati</taxon>
        <taxon>Actinomycetota</taxon>
        <taxon>Actinomycetes</taxon>
        <taxon>Geodermatophilales</taxon>
        <taxon>Geodermatophilaceae</taxon>
        <taxon>Modestobacter</taxon>
    </lineage>
</organism>
<name>A0A098Y3R3_9ACTN</name>
<sequence length="125" mass="13702">MTTEEQLVELIQDAYGDPGLDLHRGHQPVQDVLDEVLGISHEELHVRMDAGQGLAEVAEDLGVDPQELIDGMVAEYGVAIDTLLADGTITREEADQYLADLETAFEFRVTWDGEEATPTYSGLDT</sequence>